<evidence type="ECO:0000256" key="1">
    <source>
        <dbReference type="ARBA" id="ARBA00023122"/>
    </source>
</evidence>
<gene>
    <name evidence="4" type="ORF">B0I33_114134</name>
</gene>
<dbReference type="PANTHER" id="PTHR43080">
    <property type="entry name" value="CBS DOMAIN-CONTAINING PROTEIN CBSX3, MITOCHONDRIAL"/>
    <property type="match status" value="1"/>
</dbReference>
<dbReference type="CDD" id="cd04622">
    <property type="entry name" value="CBS_pair_HRP1_like"/>
    <property type="match status" value="1"/>
</dbReference>
<dbReference type="Pfam" id="PF00571">
    <property type="entry name" value="CBS"/>
    <property type="match status" value="2"/>
</dbReference>
<evidence type="ECO:0000313" key="5">
    <source>
        <dbReference type="Proteomes" id="UP000238362"/>
    </source>
</evidence>
<protein>
    <submittedName>
        <fullName evidence="4">CBS domain protein</fullName>
    </submittedName>
</protein>
<dbReference type="AlphaFoldDB" id="A0A2T0LL51"/>
<name>A0A2T0LL51_9PSEU</name>
<feature type="domain" description="CBS" evidence="3">
    <location>
        <begin position="74"/>
        <end position="132"/>
    </location>
</feature>
<evidence type="ECO:0000256" key="2">
    <source>
        <dbReference type="PROSITE-ProRule" id="PRU00703"/>
    </source>
</evidence>
<proteinExistence type="predicted"/>
<dbReference type="PANTHER" id="PTHR43080:SF2">
    <property type="entry name" value="CBS DOMAIN-CONTAINING PROTEIN"/>
    <property type="match status" value="1"/>
</dbReference>
<dbReference type="SMART" id="SM00116">
    <property type="entry name" value="CBS"/>
    <property type="match status" value="2"/>
</dbReference>
<dbReference type="EMBL" id="PVNH01000014">
    <property type="protein sequence ID" value="PRX43673.1"/>
    <property type="molecule type" value="Genomic_DNA"/>
</dbReference>
<accession>A0A2T0LL51</accession>
<dbReference type="OrthoDB" id="9789996at2"/>
<keyword evidence="5" id="KW-1185">Reference proteome</keyword>
<evidence type="ECO:0000259" key="3">
    <source>
        <dbReference type="PROSITE" id="PS51371"/>
    </source>
</evidence>
<dbReference type="InterPro" id="IPR046342">
    <property type="entry name" value="CBS_dom_sf"/>
</dbReference>
<keyword evidence="1 2" id="KW-0129">CBS domain</keyword>
<dbReference type="RefSeq" id="WP_106182266.1">
    <property type="nucleotide sequence ID" value="NZ_PVNH01000014.1"/>
</dbReference>
<sequence length="139" mass="14901">MAQLVRELMTSDPETLPVDATVQQAAQRMRDRGIGDVLVIEDGRLCGIATDRDIVVRALAEREDLSGTRLGEVCSEQIVTASPNEDADNAIARMREHAIRRIAVVDEGRPVGVLSIGDAAVERDPRSALGDISAARANA</sequence>
<reference evidence="4 5" key="1">
    <citation type="submission" date="2018-03" db="EMBL/GenBank/DDBJ databases">
        <title>Genomic Encyclopedia of Type Strains, Phase III (KMG-III): the genomes of soil and plant-associated and newly described type strains.</title>
        <authorList>
            <person name="Whitman W."/>
        </authorList>
    </citation>
    <scope>NUCLEOTIDE SEQUENCE [LARGE SCALE GENOMIC DNA]</scope>
    <source>
        <strain evidence="4 5">CGMCC 4.7125</strain>
    </source>
</reference>
<organism evidence="4 5">
    <name type="scientific">Prauserella shujinwangii</name>
    <dbReference type="NCBI Taxonomy" id="1453103"/>
    <lineage>
        <taxon>Bacteria</taxon>
        <taxon>Bacillati</taxon>
        <taxon>Actinomycetota</taxon>
        <taxon>Actinomycetes</taxon>
        <taxon>Pseudonocardiales</taxon>
        <taxon>Pseudonocardiaceae</taxon>
        <taxon>Prauserella</taxon>
    </lineage>
</organism>
<dbReference type="PROSITE" id="PS51371">
    <property type="entry name" value="CBS"/>
    <property type="match status" value="2"/>
</dbReference>
<dbReference type="InterPro" id="IPR051257">
    <property type="entry name" value="Diverse_CBS-Domain"/>
</dbReference>
<evidence type="ECO:0000313" key="4">
    <source>
        <dbReference type="EMBL" id="PRX43673.1"/>
    </source>
</evidence>
<dbReference type="Gene3D" id="3.10.580.10">
    <property type="entry name" value="CBS-domain"/>
    <property type="match status" value="1"/>
</dbReference>
<comment type="caution">
    <text evidence="4">The sequence shown here is derived from an EMBL/GenBank/DDBJ whole genome shotgun (WGS) entry which is preliminary data.</text>
</comment>
<dbReference type="InterPro" id="IPR000644">
    <property type="entry name" value="CBS_dom"/>
</dbReference>
<feature type="domain" description="CBS" evidence="3">
    <location>
        <begin position="9"/>
        <end position="65"/>
    </location>
</feature>
<dbReference type="Proteomes" id="UP000238362">
    <property type="component" value="Unassembled WGS sequence"/>
</dbReference>
<dbReference type="SUPFAM" id="SSF54631">
    <property type="entry name" value="CBS-domain pair"/>
    <property type="match status" value="1"/>
</dbReference>